<evidence type="ECO:0000313" key="1">
    <source>
        <dbReference type="EMBL" id="AHD03175.1"/>
    </source>
</evidence>
<dbReference type="HOGENOM" id="CLU_2246653_0_0_5"/>
<protein>
    <submittedName>
        <fullName evidence="1">Uncharacterized protein</fullName>
    </submittedName>
</protein>
<gene>
    <name evidence="1" type="ORF">METH_15625</name>
</gene>
<dbReference type="AlphaFoldDB" id="V9W0L2"/>
<dbReference type="EMBL" id="CP006773">
    <property type="protein sequence ID" value="AHD03175.1"/>
    <property type="molecule type" value="Genomic_DNA"/>
</dbReference>
<sequence length="104" mass="11678">MDFNDSWRAAWWRRTVGYKAFAERFRSLIAGETGDFMTQLKFVQTADAGAAVLARLQGGDDQRDILLRISDHSRRGGDVRGLLADGSCRTQADHALKTLRSFTE</sequence>
<dbReference type="STRING" id="999552.METH_15625"/>
<keyword evidence="2" id="KW-1185">Reference proteome</keyword>
<name>V9W0L2_9RHOB</name>
<accession>V9W0L2</accession>
<proteinExistence type="predicted"/>
<organism evidence="1 2">
    <name type="scientific">Leisingera methylohalidivorans DSM 14336</name>
    <dbReference type="NCBI Taxonomy" id="999552"/>
    <lineage>
        <taxon>Bacteria</taxon>
        <taxon>Pseudomonadati</taxon>
        <taxon>Pseudomonadota</taxon>
        <taxon>Alphaproteobacteria</taxon>
        <taxon>Rhodobacterales</taxon>
        <taxon>Roseobacteraceae</taxon>
        <taxon>Leisingera</taxon>
    </lineage>
</organism>
<dbReference type="Proteomes" id="UP000018780">
    <property type="component" value="Chromosome"/>
</dbReference>
<evidence type="ECO:0000313" key="2">
    <source>
        <dbReference type="Proteomes" id="UP000018780"/>
    </source>
</evidence>
<dbReference type="KEGG" id="lmd:METH_15625"/>
<dbReference type="PATRIC" id="fig|999552.6.peg.3128"/>
<reference evidence="1 2" key="1">
    <citation type="submission" date="2013-09" db="EMBL/GenBank/DDBJ databases">
        <authorList>
            <consortium name="DOE Joint Genome Institute"/>
            <person name="Klenk H.-P."/>
            <person name="Huntemann M."/>
            <person name="Han J."/>
            <person name="Chen A."/>
            <person name="Kyrpides N."/>
            <person name="Mavromatis K."/>
            <person name="Markowitz V."/>
            <person name="Palaniappan K."/>
            <person name="Ivanova N."/>
            <person name="Schaumberg A."/>
            <person name="Pati A."/>
            <person name="Liolios K."/>
            <person name="Nordberg H.P."/>
            <person name="Cantor M.N."/>
            <person name="Hua S.X."/>
            <person name="Woyke T."/>
        </authorList>
    </citation>
    <scope>NUCLEOTIDE SEQUENCE [LARGE SCALE GENOMIC DNA]</scope>
    <source>
        <strain evidence="1 2">DSM 14336</strain>
    </source>
</reference>